<gene>
    <name evidence="13" type="ORF">VE97_C0001G0004</name>
</gene>
<dbReference type="InterPro" id="IPR036895">
    <property type="entry name" value="Uracil-DNA_glycosylase-like_sf"/>
</dbReference>
<dbReference type="InterPro" id="IPR005122">
    <property type="entry name" value="Uracil-DNA_glycosylase-like"/>
</dbReference>
<protein>
    <recommendedName>
        <fullName evidence="4">Type-4 uracil-DNA glycosylase</fullName>
        <ecNumber evidence="3">3.2.2.27</ecNumber>
    </recommendedName>
</protein>
<dbReference type="PANTHER" id="PTHR33693:SF1">
    <property type="entry name" value="TYPE-4 URACIL-DNA GLYCOSYLASE"/>
    <property type="match status" value="1"/>
</dbReference>
<evidence type="ECO:0000256" key="6">
    <source>
        <dbReference type="ARBA" id="ARBA00022723"/>
    </source>
</evidence>
<dbReference type="CDD" id="cd10030">
    <property type="entry name" value="UDG-F4_TTUDGA_SPO1dp_like"/>
    <property type="match status" value="1"/>
</dbReference>
<evidence type="ECO:0000313" key="13">
    <source>
        <dbReference type="EMBL" id="KKT87289.1"/>
    </source>
</evidence>
<dbReference type="PATRIC" id="fig|1620411.3.peg.4"/>
<organism evidence="13 14">
    <name type="scientific">candidate division Kazan bacterium GW2011_GWB1_45_10</name>
    <dbReference type="NCBI Taxonomy" id="1620411"/>
    <lineage>
        <taxon>Bacteria</taxon>
        <taxon>Bacteria division Kazan-3B-28</taxon>
    </lineage>
</organism>
<keyword evidence="11" id="KW-0234">DNA repair</keyword>
<keyword evidence="6" id="KW-0479">Metal-binding</keyword>
<evidence type="ECO:0000259" key="12">
    <source>
        <dbReference type="SMART" id="SM00986"/>
    </source>
</evidence>
<dbReference type="EC" id="3.2.2.27" evidence="3"/>
<dbReference type="Proteomes" id="UP000033958">
    <property type="component" value="Unassembled WGS sequence"/>
</dbReference>
<evidence type="ECO:0000256" key="7">
    <source>
        <dbReference type="ARBA" id="ARBA00022763"/>
    </source>
</evidence>
<name>A0A0G1NSY1_UNCK3</name>
<feature type="domain" description="Uracil-DNA glycosylase-like" evidence="12">
    <location>
        <begin position="31"/>
        <end position="182"/>
    </location>
</feature>
<dbReference type="InterPro" id="IPR005273">
    <property type="entry name" value="Ura-DNA_glyco_family4"/>
</dbReference>
<keyword evidence="10" id="KW-0411">Iron-sulfur</keyword>
<keyword evidence="9" id="KW-0408">Iron</keyword>
<evidence type="ECO:0000256" key="5">
    <source>
        <dbReference type="ARBA" id="ARBA00022485"/>
    </source>
</evidence>
<keyword evidence="8" id="KW-0378">Hydrolase</keyword>
<keyword evidence="7" id="KW-0227">DNA damage</keyword>
<dbReference type="GO" id="GO:0046872">
    <property type="term" value="F:metal ion binding"/>
    <property type="evidence" value="ECO:0007669"/>
    <property type="project" value="UniProtKB-KW"/>
</dbReference>
<evidence type="ECO:0000256" key="8">
    <source>
        <dbReference type="ARBA" id="ARBA00022801"/>
    </source>
</evidence>
<dbReference type="NCBIfam" id="TIGR00758">
    <property type="entry name" value="UDG_fam4"/>
    <property type="match status" value="1"/>
</dbReference>
<evidence type="ECO:0000256" key="11">
    <source>
        <dbReference type="ARBA" id="ARBA00023204"/>
    </source>
</evidence>
<comment type="similarity">
    <text evidence="2">Belongs to the uracil-DNA glycosylase (UDG) superfamily. Type 4 (UDGa) family.</text>
</comment>
<proteinExistence type="inferred from homology"/>
<dbReference type="Gene3D" id="3.40.470.10">
    <property type="entry name" value="Uracil-DNA glycosylase-like domain"/>
    <property type="match status" value="1"/>
</dbReference>
<dbReference type="InterPro" id="IPR051536">
    <property type="entry name" value="UDG_Type-4/5"/>
</dbReference>
<evidence type="ECO:0000256" key="4">
    <source>
        <dbReference type="ARBA" id="ARBA00019403"/>
    </source>
</evidence>
<evidence type="ECO:0000256" key="1">
    <source>
        <dbReference type="ARBA" id="ARBA00001400"/>
    </source>
</evidence>
<evidence type="ECO:0000313" key="14">
    <source>
        <dbReference type="Proteomes" id="UP000033958"/>
    </source>
</evidence>
<keyword evidence="5" id="KW-0004">4Fe-4S</keyword>
<dbReference type="Pfam" id="PF03167">
    <property type="entry name" value="UDG"/>
    <property type="match status" value="1"/>
</dbReference>
<evidence type="ECO:0000256" key="9">
    <source>
        <dbReference type="ARBA" id="ARBA00023004"/>
    </source>
</evidence>
<dbReference type="EMBL" id="LCJZ01000001">
    <property type="protein sequence ID" value="KKT87289.1"/>
    <property type="molecule type" value="Genomic_DNA"/>
</dbReference>
<dbReference type="GO" id="GO:0004844">
    <property type="term" value="F:uracil DNA N-glycosylase activity"/>
    <property type="evidence" value="ECO:0007669"/>
    <property type="project" value="UniProtKB-EC"/>
</dbReference>
<dbReference type="GO" id="GO:0051539">
    <property type="term" value="F:4 iron, 4 sulfur cluster binding"/>
    <property type="evidence" value="ECO:0007669"/>
    <property type="project" value="UniProtKB-KW"/>
</dbReference>
<evidence type="ECO:0000256" key="2">
    <source>
        <dbReference type="ARBA" id="ARBA00006521"/>
    </source>
</evidence>
<comment type="caution">
    <text evidence="13">The sequence shown here is derived from an EMBL/GenBank/DDBJ whole genome shotgun (WGS) entry which is preliminary data.</text>
</comment>
<dbReference type="AlphaFoldDB" id="A0A0G1NSY1"/>
<evidence type="ECO:0000256" key="10">
    <source>
        <dbReference type="ARBA" id="ARBA00023014"/>
    </source>
</evidence>
<accession>A0A0G1NSY1</accession>
<dbReference type="PANTHER" id="PTHR33693">
    <property type="entry name" value="TYPE-5 URACIL-DNA GLYCOSYLASE"/>
    <property type="match status" value="1"/>
</dbReference>
<dbReference type="GO" id="GO:0006281">
    <property type="term" value="P:DNA repair"/>
    <property type="evidence" value="ECO:0007669"/>
    <property type="project" value="UniProtKB-KW"/>
</dbReference>
<dbReference type="SMART" id="SM00986">
    <property type="entry name" value="UDG"/>
    <property type="match status" value="1"/>
</dbReference>
<reference evidence="13 14" key="1">
    <citation type="journal article" date="2015" name="Nature">
        <title>rRNA introns, odd ribosomes, and small enigmatic genomes across a large radiation of phyla.</title>
        <authorList>
            <person name="Brown C.T."/>
            <person name="Hug L.A."/>
            <person name="Thomas B.C."/>
            <person name="Sharon I."/>
            <person name="Castelle C.J."/>
            <person name="Singh A."/>
            <person name="Wilkins M.J."/>
            <person name="Williams K.H."/>
            <person name="Banfield J.F."/>
        </authorList>
    </citation>
    <scope>NUCLEOTIDE SEQUENCE [LARGE SCALE GENOMIC DNA]</scope>
</reference>
<dbReference type="SUPFAM" id="SSF52141">
    <property type="entry name" value="Uracil-DNA glycosylase-like"/>
    <property type="match status" value="1"/>
</dbReference>
<evidence type="ECO:0000256" key="3">
    <source>
        <dbReference type="ARBA" id="ARBA00012030"/>
    </source>
</evidence>
<dbReference type="SMART" id="SM00987">
    <property type="entry name" value="UreE_C"/>
    <property type="match status" value="1"/>
</dbReference>
<sequence length="212" mass="23757">MEDRSIALQAITTDIKQHQCSLRRGCIQAVPGEGNPNSPVVFIGEGPGRVEDEEGRPFVGPAGKLLTNLLESVGWQRSDVYITNVVKCRPPENRDPLPEEVEEHKEFLQRELDLIQPKLIVLLGRHALHWFLPDEKISQCKGRAKRKGDRVYFPIYHPAAALHNPNLASTLKEDFLKIPAVLRKIAELPVVPSPTPLRAEVKSASKQQLSIF</sequence>
<comment type="catalytic activity">
    <reaction evidence="1">
        <text>Hydrolyzes single-stranded DNA or mismatched double-stranded DNA and polynucleotides, releasing free uracil.</text>
        <dbReference type="EC" id="3.2.2.27"/>
    </reaction>
</comment>